<evidence type="ECO:0000313" key="4">
    <source>
        <dbReference type="Proteomes" id="UP001595823"/>
    </source>
</evidence>
<keyword evidence="4" id="KW-1185">Reference proteome</keyword>
<evidence type="ECO:0000259" key="2">
    <source>
        <dbReference type="Pfam" id="PF18755"/>
    </source>
</evidence>
<feature type="region of interest" description="Disordered" evidence="1">
    <location>
        <begin position="42"/>
        <end position="72"/>
    </location>
</feature>
<dbReference type="Gene3D" id="1.20.1380.10">
    <property type="entry name" value="Replication modulator SeqA, C-terminal DNA-binding domain"/>
    <property type="match status" value="1"/>
</dbReference>
<organism evidence="3 4">
    <name type="scientific">Salininema proteolyticum</name>
    <dbReference type="NCBI Taxonomy" id="1607685"/>
    <lineage>
        <taxon>Bacteria</taxon>
        <taxon>Bacillati</taxon>
        <taxon>Actinomycetota</taxon>
        <taxon>Actinomycetes</taxon>
        <taxon>Glycomycetales</taxon>
        <taxon>Glycomycetaceae</taxon>
        <taxon>Salininema</taxon>
    </lineage>
</organism>
<dbReference type="Proteomes" id="UP001595823">
    <property type="component" value="Unassembled WGS sequence"/>
</dbReference>
<dbReference type="InterPro" id="IPR040843">
    <property type="entry name" value="RAMA"/>
</dbReference>
<dbReference type="EMBL" id="JBHSDK010000001">
    <property type="protein sequence ID" value="MFC4333808.1"/>
    <property type="molecule type" value="Genomic_DNA"/>
</dbReference>
<dbReference type="Pfam" id="PF18755">
    <property type="entry name" value="RAMA"/>
    <property type="match status" value="1"/>
</dbReference>
<dbReference type="InterPro" id="IPR036835">
    <property type="entry name" value="SeqA_DNA-bd_C_sf"/>
</dbReference>
<feature type="compositionally biased region" description="Basic residues" evidence="1">
    <location>
        <begin position="63"/>
        <end position="72"/>
    </location>
</feature>
<dbReference type="RefSeq" id="WP_380617539.1">
    <property type="nucleotide sequence ID" value="NZ_JBHSDK010000001.1"/>
</dbReference>
<name>A0ABV8TSU9_9ACTN</name>
<proteinExistence type="predicted"/>
<evidence type="ECO:0000256" key="1">
    <source>
        <dbReference type="SAM" id="MobiDB-lite"/>
    </source>
</evidence>
<sequence length="290" mass="31893">MPHIEVSDRVYRHIQENAVPLEDTADTVLARLLGLDAARKEAAVPKQGAAPEAESDLSGSSTRRVRRVRRRKGGDGALKPLLDAGYVFPGDKLVWKRGKKGVTHRATVEANGNMKLSTGEEFDTPSGAASSVAGRRYPGWDKWTHQRSKKALSVLKRQFERGDEPPKSVRPKEEQSTEWHSAVNGVLDAIPPASWTSFKDLGELVDKHPRSVSHYVENSGHSNAHLVMQQGGAVTPSFLKDDSQDVFAKLRDAGIILNEDGTASANQRLRVMQLKKLVGENESEPEHAEK</sequence>
<reference evidence="4" key="1">
    <citation type="journal article" date="2019" name="Int. J. Syst. Evol. Microbiol.">
        <title>The Global Catalogue of Microorganisms (GCM) 10K type strain sequencing project: providing services to taxonomists for standard genome sequencing and annotation.</title>
        <authorList>
            <consortium name="The Broad Institute Genomics Platform"/>
            <consortium name="The Broad Institute Genome Sequencing Center for Infectious Disease"/>
            <person name="Wu L."/>
            <person name="Ma J."/>
        </authorList>
    </citation>
    <scope>NUCLEOTIDE SEQUENCE [LARGE SCALE GENOMIC DNA]</scope>
    <source>
        <strain evidence="4">IBRC-M 10908</strain>
    </source>
</reference>
<feature type="region of interest" description="Disordered" evidence="1">
    <location>
        <begin position="116"/>
        <end position="139"/>
    </location>
</feature>
<evidence type="ECO:0000313" key="3">
    <source>
        <dbReference type="EMBL" id="MFC4333808.1"/>
    </source>
</evidence>
<comment type="caution">
    <text evidence="3">The sequence shown here is derived from an EMBL/GenBank/DDBJ whole genome shotgun (WGS) entry which is preliminary data.</text>
</comment>
<protein>
    <recommendedName>
        <fullName evidence="2">RAMA domain-containing protein</fullName>
    </recommendedName>
</protein>
<gene>
    <name evidence="3" type="ORF">ACFPET_01190</name>
</gene>
<accession>A0ABV8TSU9</accession>
<feature type="domain" description="RAMA" evidence="2">
    <location>
        <begin position="65"/>
        <end position="160"/>
    </location>
</feature>